<keyword evidence="5" id="KW-1185">Reference proteome</keyword>
<feature type="compositionally biased region" description="Basic and acidic residues" evidence="1">
    <location>
        <begin position="52"/>
        <end position="70"/>
    </location>
</feature>
<dbReference type="Proteomes" id="UP000078550">
    <property type="component" value="Unassembled WGS sequence"/>
</dbReference>
<proteinExistence type="predicted"/>
<dbReference type="EMBL" id="FLRE01000165">
    <property type="protein sequence ID" value="SBT42739.1"/>
    <property type="molecule type" value="Genomic_DNA"/>
</dbReference>
<sequence length="70" mass="8024">MYSHALTKLGMHVGDGPIGEIVRTVETFLYIFSTLKGKDIPPYLQNSVETPHQLDNEKGHREHENVSYHF</sequence>
<dbReference type="AlphaFoldDB" id="A0A1A8ZF16"/>
<name>A0A1A8ZF16_PLAOA</name>
<gene>
    <name evidence="2" type="ORF">POVWA1_045940</name>
    <name evidence="3" type="ORF">POVWA2_044510</name>
</gene>
<accession>A0A1A8ZF16</accession>
<dbReference type="Proteomes" id="UP000078555">
    <property type="component" value="Unassembled WGS sequence"/>
</dbReference>
<evidence type="ECO:0000313" key="3">
    <source>
        <dbReference type="EMBL" id="SBT42739.1"/>
    </source>
</evidence>
<evidence type="ECO:0000256" key="1">
    <source>
        <dbReference type="SAM" id="MobiDB-lite"/>
    </source>
</evidence>
<dbReference type="EMBL" id="FLRD01000124">
    <property type="protein sequence ID" value="SBT42459.1"/>
    <property type="molecule type" value="Genomic_DNA"/>
</dbReference>
<evidence type="ECO:0000313" key="2">
    <source>
        <dbReference type="EMBL" id="SBT42459.1"/>
    </source>
</evidence>
<protein>
    <submittedName>
        <fullName evidence="2">Uncharacterized protein</fullName>
    </submittedName>
</protein>
<evidence type="ECO:0000313" key="4">
    <source>
        <dbReference type="Proteomes" id="UP000078550"/>
    </source>
</evidence>
<evidence type="ECO:0000313" key="5">
    <source>
        <dbReference type="Proteomes" id="UP000078555"/>
    </source>
</evidence>
<reference evidence="2" key="2">
    <citation type="submission" date="2016-05" db="EMBL/GenBank/DDBJ databases">
        <authorList>
            <person name="Lavstsen T."/>
            <person name="Jespersen J.S."/>
        </authorList>
    </citation>
    <scope>NUCLEOTIDE SEQUENCE [LARGE SCALE GENOMIC DNA]</scope>
</reference>
<feature type="region of interest" description="Disordered" evidence="1">
    <location>
        <begin position="43"/>
        <end position="70"/>
    </location>
</feature>
<organism evidence="2 5">
    <name type="scientific">Plasmodium ovale wallikeri</name>
    <dbReference type="NCBI Taxonomy" id="864142"/>
    <lineage>
        <taxon>Eukaryota</taxon>
        <taxon>Sar</taxon>
        <taxon>Alveolata</taxon>
        <taxon>Apicomplexa</taxon>
        <taxon>Aconoidasida</taxon>
        <taxon>Haemosporida</taxon>
        <taxon>Plasmodiidae</taxon>
        <taxon>Plasmodium</taxon>
        <taxon>Plasmodium (Plasmodium)</taxon>
    </lineage>
</organism>
<reference evidence="4 5" key="1">
    <citation type="submission" date="2016-05" db="EMBL/GenBank/DDBJ databases">
        <authorList>
            <person name="Naeem Raeece"/>
        </authorList>
    </citation>
    <scope>NUCLEOTIDE SEQUENCE [LARGE SCALE GENOMIC DNA]</scope>
</reference>